<proteinExistence type="predicted"/>
<reference evidence="3" key="1">
    <citation type="submission" date="2022-10" db="EMBL/GenBank/DDBJ databases">
        <title>Gaoshiqiia sediminis gen. nov., sp. nov., isolated from coastal sediment.</title>
        <authorList>
            <person name="Yu W.X."/>
            <person name="Mu D.S."/>
            <person name="Du J.Z."/>
            <person name="Liang Y.Q."/>
        </authorList>
    </citation>
    <scope>NUCLEOTIDE SEQUENCE</scope>
    <source>
        <strain evidence="3">A06</strain>
    </source>
</reference>
<keyword evidence="4" id="KW-1185">Reference proteome</keyword>
<feature type="domain" description="Putative auto-transporter adhesin head GIN" evidence="2">
    <location>
        <begin position="32"/>
        <end position="220"/>
    </location>
</feature>
<dbReference type="Gene3D" id="2.160.20.120">
    <property type="match status" value="1"/>
</dbReference>
<dbReference type="InterPro" id="IPR021255">
    <property type="entry name" value="DUF2807"/>
</dbReference>
<dbReference type="Proteomes" id="UP001163821">
    <property type="component" value="Unassembled WGS sequence"/>
</dbReference>
<accession>A0AA42C491</accession>
<keyword evidence="1" id="KW-0732">Signal</keyword>
<evidence type="ECO:0000313" key="4">
    <source>
        <dbReference type="Proteomes" id="UP001163821"/>
    </source>
</evidence>
<evidence type="ECO:0000313" key="3">
    <source>
        <dbReference type="EMBL" id="MCW0481533.1"/>
    </source>
</evidence>
<evidence type="ECO:0000256" key="1">
    <source>
        <dbReference type="SAM" id="SignalP"/>
    </source>
</evidence>
<dbReference type="PANTHER" id="PTHR39200">
    <property type="entry name" value="HYPOTHETICAL EXPORTED PROTEIN"/>
    <property type="match status" value="1"/>
</dbReference>
<feature type="chain" id="PRO_5041365861" evidence="1">
    <location>
        <begin position="24"/>
        <end position="235"/>
    </location>
</feature>
<name>A0AA42C491_9BACT</name>
<evidence type="ECO:0000259" key="2">
    <source>
        <dbReference type="Pfam" id="PF10988"/>
    </source>
</evidence>
<dbReference type="AlphaFoldDB" id="A0AA42C491"/>
<dbReference type="EMBL" id="JAPAAF010000002">
    <property type="protein sequence ID" value="MCW0481533.1"/>
    <property type="molecule type" value="Genomic_DNA"/>
</dbReference>
<gene>
    <name evidence="3" type="ORF">N2K84_02255</name>
</gene>
<dbReference type="Pfam" id="PF10988">
    <property type="entry name" value="DUF2807"/>
    <property type="match status" value="1"/>
</dbReference>
<protein>
    <submittedName>
        <fullName evidence="3">DUF2807 domain-containing protein</fullName>
    </submittedName>
</protein>
<dbReference type="RefSeq" id="WP_282590143.1">
    <property type="nucleotide sequence ID" value="NZ_JAPAAF010000002.1"/>
</dbReference>
<dbReference type="PANTHER" id="PTHR39200:SF1">
    <property type="entry name" value="AUTO-TRANSPORTER ADHESIN HEAD GIN DOMAIN-CONTAINING PROTEIN-RELATED"/>
    <property type="match status" value="1"/>
</dbReference>
<organism evidence="3 4">
    <name type="scientific">Gaoshiqia sediminis</name>
    <dbReference type="NCBI Taxonomy" id="2986998"/>
    <lineage>
        <taxon>Bacteria</taxon>
        <taxon>Pseudomonadati</taxon>
        <taxon>Bacteroidota</taxon>
        <taxon>Bacteroidia</taxon>
        <taxon>Marinilabiliales</taxon>
        <taxon>Prolixibacteraceae</taxon>
        <taxon>Gaoshiqia</taxon>
    </lineage>
</organism>
<feature type="signal peptide" evidence="1">
    <location>
        <begin position="1"/>
        <end position="23"/>
    </location>
</feature>
<comment type="caution">
    <text evidence="3">The sequence shown here is derived from an EMBL/GenBank/DDBJ whole genome shotgun (WGS) entry which is preliminary data.</text>
</comment>
<sequence>MKTKLTTVLTLIAFFIGFQSVQAAEEIREVAAFSEISLRIPGKLYLEQGSKQSVEIVAKQSTLDEIITEVKGRELIIRFKSKNYLWKDFETGKIEIFITVPEIDGLSVSGSGDIINDGEINSRILNLAVSGSGDILLNDLKAERLKVAISGSGDVELAGSGKTEDLSVAISGSGNYKGADFACDDVNVRIAGSGSAYVHADRVLNVRVAGSGDVKYKGNPQIDQSVVGSGRVIQY</sequence>